<dbReference type="InterPro" id="IPR012337">
    <property type="entry name" value="RNaseH-like_sf"/>
</dbReference>
<proteinExistence type="predicted"/>
<evidence type="ECO:0000313" key="1">
    <source>
        <dbReference type="EMBL" id="KAL1139296.1"/>
    </source>
</evidence>
<dbReference type="AlphaFoldDB" id="A0ABD0YU68"/>
<dbReference type="SUPFAM" id="SSF53098">
    <property type="entry name" value="Ribonuclease H-like"/>
    <property type="match status" value="1"/>
</dbReference>
<name>A0ABD0YU68_9HEMI</name>
<comment type="caution">
    <text evidence="1">The sequence shown here is derived from an EMBL/GenBank/DDBJ whole genome shotgun (WGS) entry which is preliminary data.</text>
</comment>
<dbReference type="EMBL" id="JBFDAA010000002">
    <property type="protein sequence ID" value="KAL1139296.1"/>
    <property type="molecule type" value="Genomic_DNA"/>
</dbReference>
<dbReference type="Proteomes" id="UP001558652">
    <property type="component" value="Unassembled WGS sequence"/>
</dbReference>
<reference evidence="1 2" key="1">
    <citation type="submission" date="2024-07" db="EMBL/GenBank/DDBJ databases">
        <title>Chromosome-level genome assembly of the water stick insect Ranatra chinensis (Heteroptera: Nepidae).</title>
        <authorList>
            <person name="Liu X."/>
        </authorList>
    </citation>
    <scope>NUCLEOTIDE SEQUENCE [LARGE SCALE GENOMIC DNA]</scope>
    <source>
        <strain evidence="1">Cailab_2021Rc</strain>
        <tissue evidence="1">Muscle</tissue>
    </source>
</reference>
<accession>A0ABD0YU68</accession>
<evidence type="ECO:0000313" key="2">
    <source>
        <dbReference type="Proteomes" id="UP001558652"/>
    </source>
</evidence>
<dbReference type="InterPro" id="IPR036397">
    <property type="entry name" value="RNaseH_sf"/>
</dbReference>
<protein>
    <submittedName>
        <fullName evidence="1">Uncharacterized protein</fullName>
    </submittedName>
</protein>
<organism evidence="1 2">
    <name type="scientific">Ranatra chinensis</name>
    <dbReference type="NCBI Taxonomy" id="642074"/>
    <lineage>
        <taxon>Eukaryota</taxon>
        <taxon>Metazoa</taxon>
        <taxon>Ecdysozoa</taxon>
        <taxon>Arthropoda</taxon>
        <taxon>Hexapoda</taxon>
        <taxon>Insecta</taxon>
        <taxon>Pterygota</taxon>
        <taxon>Neoptera</taxon>
        <taxon>Paraneoptera</taxon>
        <taxon>Hemiptera</taxon>
        <taxon>Heteroptera</taxon>
        <taxon>Panheteroptera</taxon>
        <taxon>Nepomorpha</taxon>
        <taxon>Nepidae</taxon>
        <taxon>Ranatrinae</taxon>
        <taxon>Ranatra</taxon>
    </lineage>
</organism>
<gene>
    <name evidence="1" type="ORF">AAG570_006282</name>
</gene>
<dbReference type="Gene3D" id="3.30.420.10">
    <property type="entry name" value="Ribonuclease H-like superfamily/Ribonuclease H"/>
    <property type="match status" value="1"/>
</dbReference>
<keyword evidence="2" id="KW-1185">Reference proteome</keyword>
<sequence>METLEDVAATADTTAANTGVILDSIKTKIMMIMEVIKGVPVFDGSTVDLEEFSYLLVTANAQLAAASQMLGEVRWQNLYNMLIWYAGARHPVARVTAKLIRMQGETGETPQHFAHRMDAELRSLKDRAIEESGSAAARIQCYTEIARGALMLEKVCRQLRVTPPSLMEVVLIAIDEDEDKVQAMREWQSEKTEHGQKVLTVIDRLTRFAFAHLLTNKAAGNVCEGLLAFFRTVGLPGVLVINQGRDTRNTRVTALLKEFKQVTTTTLEAVAPTLDHMTMAQLAVNIITLMPIFDDNPGDLEEWLTAAAQAGAHLEAIESSKGH</sequence>